<evidence type="ECO:0000256" key="3">
    <source>
        <dbReference type="ARBA" id="ARBA00022946"/>
    </source>
</evidence>
<keyword evidence="4" id="KW-0496">Mitochondrion</keyword>
<comment type="subcellular location">
    <subcellularLocation>
        <location evidence="1">Mitochondrion</location>
    </subcellularLocation>
</comment>
<evidence type="ECO:0000313" key="7">
    <source>
        <dbReference type="EMBL" id="EGD78353.1"/>
    </source>
</evidence>
<dbReference type="Pfam" id="PF15786">
    <property type="entry name" value="PET117"/>
    <property type="match status" value="1"/>
</dbReference>
<evidence type="ECO:0000313" key="8">
    <source>
        <dbReference type="Proteomes" id="UP000007799"/>
    </source>
</evidence>
<sequence>MAVLSVAGKRRRAWWALAASIVFSTGMIAFVHLNQNKEREALHEGVIKDMERQERKRLNRIEQEQQMELRRQLELEEKRTLEQQQQQQRKSQ</sequence>
<dbReference type="PANTHER" id="PTHR28163:SF1">
    <property type="entry name" value="PROTEIN PET117 HOMOLOG, MITOCHONDRIAL"/>
    <property type="match status" value="1"/>
</dbReference>
<dbReference type="Proteomes" id="UP000007799">
    <property type="component" value="Unassembled WGS sequence"/>
</dbReference>
<organism evidence="7 8">
    <name type="scientific">Salpingoeca rosetta (strain ATCC 50818 / BSB-021)</name>
    <dbReference type="NCBI Taxonomy" id="946362"/>
    <lineage>
        <taxon>Eukaryota</taxon>
        <taxon>Choanoflagellata</taxon>
        <taxon>Craspedida</taxon>
        <taxon>Salpingoecidae</taxon>
        <taxon>Salpingoeca</taxon>
    </lineage>
</organism>
<dbReference type="AlphaFoldDB" id="F2UMK4"/>
<dbReference type="GeneID" id="16070227"/>
<keyword evidence="6" id="KW-0812">Transmembrane</keyword>
<evidence type="ECO:0008006" key="9">
    <source>
        <dbReference type="Google" id="ProtNLM"/>
    </source>
</evidence>
<feature type="coiled-coil region" evidence="5">
    <location>
        <begin position="47"/>
        <end position="90"/>
    </location>
</feature>
<evidence type="ECO:0000256" key="1">
    <source>
        <dbReference type="ARBA" id="ARBA00004173"/>
    </source>
</evidence>
<accession>F2UMK4</accession>
<dbReference type="eggNOG" id="ENOG502SCC5">
    <property type="taxonomic scope" value="Eukaryota"/>
</dbReference>
<proteinExistence type="inferred from homology"/>
<dbReference type="InterPro" id="IPR031568">
    <property type="entry name" value="Pet117"/>
</dbReference>
<keyword evidence="8" id="KW-1185">Reference proteome</keyword>
<gene>
    <name evidence="7" type="ORF">PTSG_12880</name>
</gene>
<dbReference type="EMBL" id="GL832982">
    <property type="protein sequence ID" value="EGD78353.1"/>
    <property type="molecule type" value="Genomic_DNA"/>
</dbReference>
<keyword evidence="5" id="KW-0175">Coiled coil</keyword>
<dbReference type="KEGG" id="sre:PTSG_12880"/>
<dbReference type="GO" id="GO:0005739">
    <property type="term" value="C:mitochondrion"/>
    <property type="evidence" value="ECO:0007669"/>
    <property type="project" value="UniProtKB-SubCell"/>
</dbReference>
<protein>
    <recommendedName>
        <fullName evidence="9">PET117 cytochrome c oxidase chaperone</fullName>
    </recommendedName>
</protein>
<feature type="transmembrane region" description="Helical" evidence="6">
    <location>
        <begin position="12"/>
        <end position="33"/>
    </location>
</feature>
<evidence type="ECO:0000256" key="2">
    <source>
        <dbReference type="ARBA" id="ARBA00008197"/>
    </source>
</evidence>
<comment type="similarity">
    <text evidence="2">Belongs to the PET117 family.</text>
</comment>
<dbReference type="STRING" id="946362.F2UMK4"/>
<dbReference type="GO" id="GO:0033617">
    <property type="term" value="P:mitochondrial respiratory chain complex IV assembly"/>
    <property type="evidence" value="ECO:0007669"/>
    <property type="project" value="TreeGrafter"/>
</dbReference>
<dbReference type="FunCoup" id="F2UMK4">
    <property type="interactions" value="208"/>
</dbReference>
<name>F2UMK4_SALR5</name>
<dbReference type="RefSeq" id="XP_004989676.1">
    <property type="nucleotide sequence ID" value="XM_004989619.1"/>
</dbReference>
<keyword evidence="6" id="KW-1133">Transmembrane helix</keyword>
<dbReference type="OrthoDB" id="76305at2759"/>
<dbReference type="InParanoid" id="F2UMK4"/>
<evidence type="ECO:0000256" key="5">
    <source>
        <dbReference type="SAM" id="Coils"/>
    </source>
</evidence>
<keyword evidence="6" id="KW-0472">Membrane</keyword>
<dbReference type="PANTHER" id="PTHR28163">
    <property type="entry name" value="PROTEIN PET117 HOMOLOG, MITOCHONDRIAL"/>
    <property type="match status" value="1"/>
</dbReference>
<evidence type="ECO:0000256" key="4">
    <source>
        <dbReference type="ARBA" id="ARBA00023128"/>
    </source>
</evidence>
<reference evidence="7" key="1">
    <citation type="submission" date="2009-08" db="EMBL/GenBank/DDBJ databases">
        <title>Annotation of Salpingoeca rosetta.</title>
        <authorList>
            <consortium name="The Broad Institute Genome Sequencing Platform"/>
            <person name="Russ C."/>
            <person name="Cuomo C."/>
            <person name="Burger G."/>
            <person name="Gray M.W."/>
            <person name="Holland P.W.H."/>
            <person name="King N."/>
            <person name="Lang F.B.F."/>
            <person name="Roger A.J."/>
            <person name="Ruiz-Trillo I."/>
            <person name="Young S.K."/>
            <person name="Zeng Q."/>
            <person name="Gargeya S."/>
            <person name="Alvarado L."/>
            <person name="Berlin A."/>
            <person name="Chapman S.B."/>
            <person name="Chen Z."/>
            <person name="Freedman E."/>
            <person name="Gellesch M."/>
            <person name="Goldberg J."/>
            <person name="Griggs A."/>
            <person name="Gujja S."/>
            <person name="Heilman E."/>
            <person name="Heiman D."/>
            <person name="Howarth C."/>
            <person name="Mehta T."/>
            <person name="Neiman D."/>
            <person name="Pearson M."/>
            <person name="Roberts A."/>
            <person name="Saif S."/>
            <person name="Shea T."/>
            <person name="Shenoy N."/>
            <person name="Sisk P."/>
            <person name="Stolte C."/>
            <person name="Sykes S."/>
            <person name="White J."/>
            <person name="Yandava C."/>
            <person name="Haas B."/>
            <person name="Nusbaum C."/>
            <person name="Birren B."/>
        </authorList>
    </citation>
    <scope>NUCLEOTIDE SEQUENCE</scope>
    <source>
        <strain evidence="7">ATCC 50818</strain>
    </source>
</reference>
<keyword evidence="3" id="KW-0809">Transit peptide</keyword>
<evidence type="ECO:0000256" key="6">
    <source>
        <dbReference type="SAM" id="Phobius"/>
    </source>
</evidence>